<proteinExistence type="predicted"/>
<reference evidence="2" key="1">
    <citation type="submission" date="2023-04" db="EMBL/GenBank/DDBJ databases">
        <title>Phytophthora fragariaefolia NBRC 109709.</title>
        <authorList>
            <person name="Ichikawa N."/>
            <person name="Sato H."/>
            <person name="Tonouchi N."/>
        </authorList>
    </citation>
    <scope>NUCLEOTIDE SEQUENCE</scope>
    <source>
        <strain evidence="2">NBRC 109709</strain>
    </source>
</reference>
<gene>
    <name evidence="2" type="ORF">Pfra01_001255100</name>
</gene>
<evidence type="ECO:0000313" key="3">
    <source>
        <dbReference type="Proteomes" id="UP001165121"/>
    </source>
</evidence>
<sequence length="191" mass="21064">MVQQATAVVQCSLGQGTLWWSGIGNFAFDLDPSAWDEKSRRENGNEGSGSSTLSDSTVAISNSRNPTPPSPLDSVSSGLGGATNLRMCPTPRSHDHTPKRQDDTSGLCRRLRWTKQNNLVIKFLLTQVPMGMLDRVDYKLFVKGHTKNSSDRGFGHIRKFVAPPRLLDTESSGDGGVGFREFQPYRPHFAR</sequence>
<dbReference type="EMBL" id="BSXT01001266">
    <property type="protein sequence ID" value="GMF40656.1"/>
    <property type="molecule type" value="Genomic_DNA"/>
</dbReference>
<keyword evidence="3" id="KW-1185">Reference proteome</keyword>
<dbReference type="OrthoDB" id="98589at2759"/>
<dbReference type="Proteomes" id="UP001165121">
    <property type="component" value="Unassembled WGS sequence"/>
</dbReference>
<dbReference type="AlphaFoldDB" id="A0A9W6XJI4"/>
<evidence type="ECO:0000313" key="2">
    <source>
        <dbReference type="EMBL" id="GMF40656.1"/>
    </source>
</evidence>
<evidence type="ECO:0000256" key="1">
    <source>
        <dbReference type="SAM" id="MobiDB-lite"/>
    </source>
</evidence>
<feature type="compositionally biased region" description="Basic and acidic residues" evidence="1">
    <location>
        <begin position="92"/>
        <end position="103"/>
    </location>
</feature>
<accession>A0A9W6XJI4</accession>
<protein>
    <submittedName>
        <fullName evidence="2">Unnamed protein product</fullName>
    </submittedName>
</protein>
<comment type="caution">
    <text evidence="2">The sequence shown here is derived from an EMBL/GenBank/DDBJ whole genome shotgun (WGS) entry which is preliminary data.</text>
</comment>
<feature type="region of interest" description="Disordered" evidence="1">
    <location>
        <begin position="36"/>
        <end position="105"/>
    </location>
</feature>
<name>A0A9W6XJI4_9STRA</name>
<dbReference type="PANTHER" id="PTHR34415">
    <property type="entry name" value="INTEGRASE CATALYTIC DOMAIN-CONTAINING PROTEIN"/>
    <property type="match status" value="1"/>
</dbReference>
<organism evidence="2 3">
    <name type="scientific">Phytophthora fragariaefolia</name>
    <dbReference type="NCBI Taxonomy" id="1490495"/>
    <lineage>
        <taxon>Eukaryota</taxon>
        <taxon>Sar</taxon>
        <taxon>Stramenopiles</taxon>
        <taxon>Oomycota</taxon>
        <taxon>Peronosporomycetes</taxon>
        <taxon>Peronosporales</taxon>
        <taxon>Peronosporaceae</taxon>
        <taxon>Phytophthora</taxon>
    </lineage>
</organism>
<feature type="compositionally biased region" description="Polar residues" evidence="1">
    <location>
        <begin position="48"/>
        <end position="65"/>
    </location>
</feature>
<dbReference type="PANTHER" id="PTHR34415:SF1">
    <property type="entry name" value="INTEGRASE CATALYTIC DOMAIN-CONTAINING PROTEIN"/>
    <property type="match status" value="1"/>
</dbReference>